<accession>A0A518BE87</accession>
<sequence>MTSQANDISPELRELLGDIGKQRESVLLGVTTADVDKLVRRPDGGAVGRSSGSMSAAEREVLDTRRFELAAALARSGKALVAAGVPGFEDVAVDGPAMVDPVRRDRTLRLIDLLDGGDALCGAVASGAANASTVEYLFAASIRLVARPDAQIGLAYALRAQGSADAAGRAFSNLLRVDETPAVQSYAAEGLNILGGDDGDGAISLRWLRRAAHLAPERFRPAAAWAFESIRSADAAEAHRAIQHLATFDESYIDEAKALMGRRAAARATGALTLSDEARRLAADLQSDHNTIVEEVVRALL</sequence>
<name>A0A518BE87_9BACT</name>
<gene>
    <name evidence="1" type="ORF">Pla133_03700</name>
</gene>
<evidence type="ECO:0000313" key="1">
    <source>
        <dbReference type="EMBL" id="QDU65305.1"/>
    </source>
</evidence>
<reference evidence="1 2" key="1">
    <citation type="submission" date="2019-02" db="EMBL/GenBank/DDBJ databases">
        <title>Deep-cultivation of Planctomycetes and their phenomic and genomic characterization uncovers novel biology.</title>
        <authorList>
            <person name="Wiegand S."/>
            <person name="Jogler M."/>
            <person name="Boedeker C."/>
            <person name="Pinto D."/>
            <person name="Vollmers J."/>
            <person name="Rivas-Marin E."/>
            <person name="Kohn T."/>
            <person name="Peeters S.H."/>
            <person name="Heuer A."/>
            <person name="Rast P."/>
            <person name="Oberbeckmann S."/>
            <person name="Bunk B."/>
            <person name="Jeske O."/>
            <person name="Meyerdierks A."/>
            <person name="Storesund J.E."/>
            <person name="Kallscheuer N."/>
            <person name="Luecker S."/>
            <person name="Lage O.M."/>
            <person name="Pohl T."/>
            <person name="Merkel B.J."/>
            <person name="Hornburger P."/>
            <person name="Mueller R.-W."/>
            <person name="Bruemmer F."/>
            <person name="Labrenz M."/>
            <person name="Spormann A.M."/>
            <person name="Op den Camp H."/>
            <person name="Overmann J."/>
            <person name="Amann R."/>
            <person name="Jetten M.S.M."/>
            <person name="Mascher T."/>
            <person name="Medema M.H."/>
            <person name="Devos D.P."/>
            <person name="Kaster A.-K."/>
            <person name="Ovreas L."/>
            <person name="Rohde M."/>
            <person name="Galperin M.Y."/>
            <person name="Jogler C."/>
        </authorList>
    </citation>
    <scope>NUCLEOTIDE SEQUENCE [LARGE SCALE GENOMIC DNA]</scope>
    <source>
        <strain evidence="1 2">Pla133</strain>
    </source>
</reference>
<evidence type="ECO:0000313" key="2">
    <source>
        <dbReference type="Proteomes" id="UP000316921"/>
    </source>
</evidence>
<proteinExistence type="predicted"/>
<protein>
    <submittedName>
        <fullName evidence="1">Uncharacterized protein</fullName>
    </submittedName>
</protein>
<dbReference type="RefSeq" id="WP_145061782.1">
    <property type="nucleotide sequence ID" value="NZ_CP036287.1"/>
</dbReference>
<dbReference type="KEGG" id="pbap:Pla133_03700"/>
<dbReference type="Proteomes" id="UP000316921">
    <property type="component" value="Chromosome"/>
</dbReference>
<dbReference type="EMBL" id="CP036287">
    <property type="protein sequence ID" value="QDU65305.1"/>
    <property type="molecule type" value="Genomic_DNA"/>
</dbReference>
<dbReference type="AlphaFoldDB" id="A0A518BE87"/>
<keyword evidence="2" id="KW-1185">Reference proteome</keyword>
<organism evidence="1 2">
    <name type="scientific">Engelhardtia mirabilis</name>
    <dbReference type="NCBI Taxonomy" id="2528011"/>
    <lineage>
        <taxon>Bacteria</taxon>
        <taxon>Pseudomonadati</taxon>
        <taxon>Planctomycetota</taxon>
        <taxon>Planctomycetia</taxon>
        <taxon>Planctomycetia incertae sedis</taxon>
        <taxon>Engelhardtia</taxon>
    </lineage>
</organism>